<evidence type="ECO:0000256" key="1">
    <source>
        <dbReference type="SAM" id="SignalP"/>
    </source>
</evidence>
<evidence type="ECO:0000313" key="2">
    <source>
        <dbReference type="EMBL" id="GAA1759186.1"/>
    </source>
</evidence>
<feature type="chain" id="PRO_5045043071" description="Lipoprotein" evidence="1">
    <location>
        <begin position="35"/>
        <end position="192"/>
    </location>
</feature>
<name>A0ABP4WSI1_9MICO</name>
<keyword evidence="1" id="KW-0732">Signal</keyword>
<gene>
    <name evidence="2" type="ORF">GCM10009747_17700</name>
</gene>
<protein>
    <recommendedName>
        <fullName evidence="4">Lipoprotein</fullName>
    </recommendedName>
</protein>
<dbReference type="PROSITE" id="PS51257">
    <property type="entry name" value="PROKAR_LIPOPROTEIN"/>
    <property type="match status" value="1"/>
</dbReference>
<comment type="caution">
    <text evidence="2">The sequence shown here is derived from an EMBL/GenBank/DDBJ whole genome shotgun (WGS) entry which is preliminary data.</text>
</comment>
<accession>A0ABP4WSI1</accession>
<dbReference type="RefSeq" id="WP_232499344.1">
    <property type="nucleotide sequence ID" value="NZ_BAAANH010000003.1"/>
</dbReference>
<evidence type="ECO:0008006" key="4">
    <source>
        <dbReference type="Google" id="ProtNLM"/>
    </source>
</evidence>
<proteinExistence type="predicted"/>
<reference evidence="3" key="1">
    <citation type="journal article" date="2019" name="Int. J. Syst. Evol. Microbiol.">
        <title>The Global Catalogue of Microorganisms (GCM) 10K type strain sequencing project: providing services to taxonomists for standard genome sequencing and annotation.</title>
        <authorList>
            <consortium name="The Broad Institute Genomics Platform"/>
            <consortium name="The Broad Institute Genome Sequencing Center for Infectious Disease"/>
            <person name="Wu L."/>
            <person name="Ma J."/>
        </authorList>
    </citation>
    <scope>NUCLEOTIDE SEQUENCE [LARGE SCALE GENOMIC DNA]</scope>
    <source>
        <strain evidence="3">JCM 14319</strain>
    </source>
</reference>
<dbReference type="EMBL" id="BAAANH010000003">
    <property type="protein sequence ID" value="GAA1759186.1"/>
    <property type="molecule type" value="Genomic_DNA"/>
</dbReference>
<keyword evidence="3" id="KW-1185">Reference proteome</keyword>
<evidence type="ECO:0000313" key="3">
    <source>
        <dbReference type="Proteomes" id="UP001500506"/>
    </source>
</evidence>
<dbReference type="Proteomes" id="UP001500506">
    <property type="component" value="Unassembled WGS sequence"/>
</dbReference>
<sequence>MPTSRPKRRTPRRLGAALAAAGALALMLTGCVGAPTPTPTPTPTEAAPIFASDEEALAAAEAAYSTFEDVSRAVAADGGQNDHRIESLVTSDYLPELKGDFMQYREAGIHIEGAVALDTFSLSENAQVGDAATVSIYVCRDVSGIRVLDASGADVTPPDRKDRSPLVAFLVGTSAEELLVDKVELWPGDDFC</sequence>
<organism evidence="2 3">
    <name type="scientific">Agromyces humatus</name>
    <dbReference type="NCBI Taxonomy" id="279573"/>
    <lineage>
        <taxon>Bacteria</taxon>
        <taxon>Bacillati</taxon>
        <taxon>Actinomycetota</taxon>
        <taxon>Actinomycetes</taxon>
        <taxon>Micrococcales</taxon>
        <taxon>Microbacteriaceae</taxon>
        <taxon>Agromyces</taxon>
    </lineage>
</organism>
<feature type="signal peptide" evidence="1">
    <location>
        <begin position="1"/>
        <end position="34"/>
    </location>
</feature>